<sequence length="62" mass="6881">MDFVGGLPRTAKGNEVIWVTVDRLTKSAHFIAIKTGITVYIRVSGWRLSKLCMEGDVGCHFV</sequence>
<evidence type="ECO:0000313" key="1">
    <source>
        <dbReference type="EMBL" id="MCI55294.1"/>
    </source>
</evidence>
<dbReference type="PANTHER" id="PTHR45835">
    <property type="entry name" value="YALI0A06105P"/>
    <property type="match status" value="1"/>
</dbReference>
<feature type="non-terminal residue" evidence="1">
    <location>
        <position position="62"/>
    </location>
</feature>
<protein>
    <submittedName>
        <fullName evidence="1">Retrotransposon protein putative Ty3-gypsy subclass</fullName>
    </submittedName>
</protein>
<accession>A0A392T456</accession>
<organism evidence="1 2">
    <name type="scientific">Trifolium medium</name>
    <dbReference type="NCBI Taxonomy" id="97028"/>
    <lineage>
        <taxon>Eukaryota</taxon>
        <taxon>Viridiplantae</taxon>
        <taxon>Streptophyta</taxon>
        <taxon>Embryophyta</taxon>
        <taxon>Tracheophyta</taxon>
        <taxon>Spermatophyta</taxon>
        <taxon>Magnoliopsida</taxon>
        <taxon>eudicotyledons</taxon>
        <taxon>Gunneridae</taxon>
        <taxon>Pentapetalae</taxon>
        <taxon>rosids</taxon>
        <taxon>fabids</taxon>
        <taxon>Fabales</taxon>
        <taxon>Fabaceae</taxon>
        <taxon>Papilionoideae</taxon>
        <taxon>50 kb inversion clade</taxon>
        <taxon>NPAAA clade</taxon>
        <taxon>Hologalegina</taxon>
        <taxon>IRL clade</taxon>
        <taxon>Trifolieae</taxon>
        <taxon>Trifolium</taxon>
    </lineage>
</organism>
<dbReference type="PANTHER" id="PTHR45835:SF99">
    <property type="entry name" value="CHROMO DOMAIN-CONTAINING PROTEIN-RELATED"/>
    <property type="match status" value="1"/>
</dbReference>
<proteinExistence type="predicted"/>
<comment type="caution">
    <text evidence="1">The sequence shown here is derived from an EMBL/GenBank/DDBJ whole genome shotgun (WGS) entry which is preliminary data.</text>
</comment>
<evidence type="ECO:0000313" key="2">
    <source>
        <dbReference type="Proteomes" id="UP000265520"/>
    </source>
</evidence>
<name>A0A392T456_9FABA</name>
<keyword evidence="2" id="KW-1185">Reference proteome</keyword>
<dbReference type="Proteomes" id="UP000265520">
    <property type="component" value="Unassembled WGS sequence"/>
</dbReference>
<reference evidence="1 2" key="1">
    <citation type="journal article" date="2018" name="Front. Plant Sci.">
        <title>Red Clover (Trifolium pratense) and Zigzag Clover (T. medium) - A Picture of Genomic Similarities and Differences.</title>
        <authorList>
            <person name="Dluhosova J."/>
            <person name="Istvanek J."/>
            <person name="Nedelnik J."/>
            <person name="Repkova J."/>
        </authorList>
    </citation>
    <scope>NUCLEOTIDE SEQUENCE [LARGE SCALE GENOMIC DNA]</scope>
    <source>
        <strain evidence="2">cv. 10/8</strain>
        <tissue evidence="1">Leaf</tissue>
    </source>
</reference>
<dbReference type="AlphaFoldDB" id="A0A392T456"/>
<dbReference type="EMBL" id="LXQA010493893">
    <property type="protein sequence ID" value="MCI55294.1"/>
    <property type="molecule type" value="Genomic_DNA"/>
</dbReference>